<accession>A0ABR7T1K0</accession>
<dbReference type="RefSeq" id="WP_188039129.1">
    <property type="nucleotide sequence ID" value="NZ_JACVHF010000003.1"/>
</dbReference>
<dbReference type="Gene3D" id="3.40.50.2000">
    <property type="entry name" value="Glycogen Phosphorylase B"/>
    <property type="match status" value="2"/>
</dbReference>
<evidence type="ECO:0000259" key="2">
    <source>
        <dbReference type="Pfam" id="PF13439"/>
    </source>
</evidence>
<dbReference type="PANTHER" id="PTHR45947:SF3">
    <property type="entry name" value="SULFOQUINOVOSYL TRANSFERASE SQD2"/>
    <property type="match status" value="1"/>
</dbReference>
<gene>
    <name evidence="3" type="ORF">H1S01_05735</name>
</gene>
<keyword evidence="4" id="KW-1185">Reference proteome</keyword>
<dbReference type="InterPro" id="IPR001296">
    <property type="entry name" value="Glyco_trans_1"/>
</dbReference>
<dbReference type="PANTHER" id="PTHR45947">
    <property type="entry name" value="SULFOQUINOVOSYL TRANSFERASE SQD2"/>
    <property type="match status" value="1"/>
</dbReference>
<evidence type="ECO:0000313" key="3">
    <source>
        <dbReference type="EMBL" id="MBC9784012.1"/>
    </source>
</evidence>
<feature type="domain" description="Glycosyl transferase family 1" evidence="1">
    <location>
        <begin position="205"/>
        <end position="360"/>
    </location>
</feature>
<dbReference type="SUPFAM" id="SSF53756">
    <property type="entry name" value="UDP-Glycosyltransferase/glycogen phosphorylase"/>
    <property type="match status" value="1"/>
</dbReference>
<comment type="caution">
    <text evidence="3">The sequence shown here is derived from an EMBL/GenBank/DDBJ whole genome shotgun (WGS) entry which is preliminary data.</text>
</comment>
<evidence type="ECO:0000313" key="4">
    <source>
        <dbReference type="Proteomes" id="UP000617402"/>
    </source>
</evidence>
<reference evidence="3 4" key="1">
    <citation type="submission" date="2020-07" db="EMBL/GenBank/DDBJ databases">
        <title>Draft whole-genome sequence of Heliobacterium chlorum DSM 3682, type strain.</title>
        <authorList>
            <person name="Kyndt J.A."/>
            <person name="Meyer T.E."/>
            <person name="Imhoff J.F."/>
        </authorList>
    </citation>
    <scope>NUCLEOTIDE SEQUENCE [LARGE SCALE GENOMIC DNA]</scope>
    <source>
        <strain evidence="3 4">DSM 3682</strain>
    </source>
</reference>
<name>A0ABR7T1K0_HELCL</name>
<evidence type="ECO:0000259" key="1">
    <source>
        <dbReference type="Pfam" id="PF00534"/>
    </source>
</evidence>
<dbReference type="CDD" id="cd03801">
    <property type="entry name" value="GT4_PimA-like"/>
    <property type="match status" value="1"/>
</dbReference>
<dbReference type="InterPro" id="IPR028098">
    <property type="entry name" value="Glyco_trans_4-like_N"/>
</dbReference>
<proteinExistence type="predicted"/>
<protein>
    <submittedName>
        <fullName evidence="3">Glycosyltransferase family 4 protein</fullName>
    </submittedName>
</protein>
<dbReference type="EMBL" id="JACVHF010000003">
    <property type="protein sequence ID" value="MBC9784012.1"/>
    <property type="molecule type" value="Genomic_DNA"/>
</dbReference>
<dbReference type="Pfam" id="PF00534">
    <property type="entry name" value="Glycos_transf_1"/>
    <property type="match status" value="1"/>
</dbReference>
<feature type="domain" description="Glycosyltransferase subfamily 4-like N-terminal" evidence="2">
    <location>
        <begin position="15"/>
        <end position="189"/>
    </location>
</feature>
<dbReference type="InterPro" id="IPR050194">
    <property type="entry name" value="Glycosyltransferase_grp1"/>
</dbReference>
<organism evidence="3 4">
    <name type="scientific">Heliobacterium chlorum</name>
    <dbReference type="NCBI Taxonomy" id="2698"/>
    <lineage>
        <taxon>Bacteria</taxon>
        <taxon>Bacillati</taxon>
        <taxon>Bacillota</taxon>
        <taxon>Clostridia</taxon>
        <taxon>Eubacteriales</taxon>
        <taxon>Heliobacteriaceae</taxon>
        <taxon>Heliobacterium</taxon>
    </lineage>
</organism>
<dbReference type="Pfam" id="PF13439">
    <property type="entry name" value="Glyco_transf_4"/>
    <property type="match status" value="1"/>
</dbReference>
<sequence>MRILMLSWEYPPNVVGGLAPHVHGLAGALVKQGHQVHVITQGGDGLPSDERDRGVHVHRIQPYSLWSLDFAGHIHHLNFAFMEKAQKVASEVGDFDIIHAHDWLVAYAGRALKHGWKKPLIATIHATEWGRHNGLHNDLQRYISQVEWWLGYEAWRVIVCSQHMERELSRIFQIPGDKMAVIPNGVHPDDFSAEKAQGFERSQYAADHERIILYVGRLVWEKGVQVLIDAMPEVLRHVDAKLVIGGTGTQMNYLKHLAERRGIAHKVHFAGYIQGPTKVGLLRGADVAVFPSLYEPFGIVALEAMAAETPCVVSETGGLAEIVKHRHNGLKAYPNNPGSIAEQIKTALGDELLGKSMTKIGAREVREIYSWDAIAARTVNVYNSVETVRAVPERRRPVNRLAELLQVAVRH</sequence>
<dbReference type="Proteomes" id="UP000617402">
    <property type="component" value="Unassembled WGS sequence"/>
</dbReference>